<dbReference type="InterPro" id="IPR036895">
    <property type="entry name" value="Uracil-DNA_glycosylase-like_sf"/>
</dbReference>
<dbReference type="NCBIfam" id="TIGR03914">
    <property type="entry name" value="UDG_fam_dom"/>
    <property type="match status" value="1"/>
</dbReference>
<keyword evidence="12" id="KW-1185">Reference proteome</keyword>
<keyword evidence="3" id="KW-0004">4Fe-4S</keyword>
<keyword evidence="6" id="KW-0378">Hydrolase</keyword>
<gene>
    <name evidence="11" type="ORF">Q31a_19190</name>
</gene>
<evidence type="ECO:0000256" key="8">
    <source>
        <dbReference type="ARBA" id="ARBA00023014"/>
    </source>
</evidence>
<dbReference type="InterPro" id="IPR005122">
    <property type="entry name" value="Uracil-DNA_glycosylase-like"/>
</dbReference>
<evidence type="ECO:0000259" key="10">
    <source>
        <dbReference type="SMART" id="SM00986"/>
    </source>
</evidence>
<dbReference type="InterPro" id="IPR051536">
    <property type="entry name" value="UDG_Type-4/5"/>
</dbReference>
<dbReference type="NCBIfam" id="TIGR00758">
    <property type="entry name" value="UDG_fam4"/>
    <property type="match status" value="1"/>
</dbReference>
<dbReference type="Pfam" id="PF13566">
    <property type="entry name" value="DUF4130"/>
    <property type="match status" value="1"/>
</dbReference>
<evidence type="ECO:0000256" key="9">
    <source>
        <dbReference type="ARBA" id="ARBA00023204"/>
    </source>
</evidence>
<dbReference type="OrthoDB" id="5290748at2"/>
<dbReference type="RefSeq" id="WP_145076658.1">
    <property type="nucleotide sequence ID" value="NZ_CP036298.1"/>
</dbReference>
<evidence type="ECO:0000313" key="12">
    <source>
        <dbReference type="Proteomes" id="UP000318017"/>
    </source>
</evidence>
<name>A0A518G4T9_9BACT</name>
<dbReference type="Pfam" id="PF03167">
    <property type="entry name" value="UDG"/>
    <property type="match status" value="1"/>
</dbReference>
<dbReference type="GO" id="GO:0046872">
    <property type="term" value="F:metal ion binding"/>
    <property type="evidence" value="ECO:0007669"/>
    <property type="project" value="UniProtKB-KW"/>
</dbReference>
<evidence type="ECO:0000256" key="1">
    <source>
        <dbReference type="ARBA" id="ARBA00006521"/>
    </source>
</evidence>
<dbReference type="PANTHER" id="PTHR33693:SF9">
    <property type="entry name" value="TYPE-4 URACIL-DNA GLYCOSYLASE"/>
    <property type="match status" value="1"/>
</dbReference>
<organism evidence="11 12">
    <name type="scientific">Aureliella helgolandensis</name>
    <dbReference type="NCBI Taxonomy" id="2527968"/>
    <lineage>
        <taxon>Bacteria</taxon>
        <taxon>Pseudomonadati</taxon>
        <taxon>Planctomycetota</taxon>
        <taxon>Planctomycetia</taxon>
        <taxon>Pirellulales</taxon>
        <taxon>Pirellulaceae</taxon>
        <taxon>Aureliella</taxon>
    </lineage>
</organism>
<keyword evidence="9" id="KW-0234">DNA repair</keyword>
<dbReference type="InterPro" id="IPR005273">
    <property type="entry name" value="Ura-DNA_glyco_family4"/>
</dbReference>
<dbReference type="PANTHER" id="PTHR33693">
    <property type="entry name" value="TYPE-5 URACIL-DNA GLYCOSYLASE"/>
    <property type="match status" value="1"/>
</dbReference>
<feature type="domain" description="Uracil-DNA glycosylase-like" evidence="10">
    <location>
        <begin position="304"/>
        <end position="462"/>
    </location>
</feature>
<accession>A0A518G4T9</accession>
<evidence type="ECO:0000313" key="11">
    <source>
        <dbReference type="EMBL" id="QDV23616.1"/>
    </source>
</evidence>
<evidence type="ECO:0000256" key="5">
    <source>
        <dbReference type="ARBA" id="ARBA00022763"/>
    </source>
</evidence>
<dbReference type="AlphaFoldDB" id="A0A518G4T9"/>
<dbReference type="Gene3D" id="3.40.470.10">
    <property type="entry name" value="Uracil-DNA glycosylase-like domain"/>
    <property type="match status" value="1"/>
</dbReference>
<dbReference type="CDD" id="cd10030">
    <property type="entry name" value="UDG-F4_TTUDGA_SPO1dp_like"/>
    <property type="match status" value="1"/>
</dbReference>
<dbReference type="KEGG" id="ahel:Q31a_19190"/>
<dbReference type="InterPro" id="IPR023875">
    <property type="entry name" value="DNA_repair_put"/>
</dbReference>
<reference evidence="11 12" key="1">
    <citation type="submission" date="2019-02" db="EMBL/GenBank/DDBJ databases">
        <title>Deep-cultivation of Planctomycetes and their phenomic and genomic characterization uncovers novel biology.</title>
        <authorList>
            <person name="Wiegand S."/>
            <person name="Jogler M."/>
            <person name="Boedeker C."/>
            <person name="Pinto D."/>
            <person name="Vollmers J."/>
            <person name="Rivas-Marin E."/>
            <person name="Kohn T."/>
            <person name="Peeters S.H."/>
            <person name="Heuer A."/>
            <person name="Rast P."/>
            <person name="Oberbeckmann S."/>
            <person name="Bunk B."/>
            <person name="Jeske O."/>
            <person name="Meyerdierks A."/>
            <person name="Storesund J.E."/>
            <person name="Kallscheuer N."/>
            <person name="Luecker S."/>
            <person name="Lage O.M."/>
            <person name="Pohl T."/>
            <person name="Merkel B.J."/>
            <person name="Hornburger P."/>
            <person name="Mueller R.-W."/>
            <person name="Bruemmer F."/>
            <person name="Labrenz M."/>
            <person name="Spormann A.M."/>
            <person name="Op den Camp H."/>
            <person name="Overmann J."/>
            <person name="Amann R."/>
            <person name="Jetten M.S.M."/>
            <person name="Mascher T."/>
            <person name="Medema M.H."/>
            <person name="Devos D.P."/>
            <person name="Kaster A.-K."/>
            <person name="Ovreas L."/>
            <person name="Rohde M."/>
            <person name="Galperin M.Y."/>
            <person name="Jogler C."/>
        </authorList>
    </citation>
    <scope>NUCLEOTIDE SEQUENCE [LARGE SCALE GENOMIC DNA]</scope>
    <source>
        <strain evidence="11 12">Q31a</strain>
    </source>
</reference>
<dbReference type="Proteomes" id="UP000318017">
    <property type="component" value="Chromosome"/>
</dbReference>
<dbReference type="GO" id="GO:0006281">
    <property type="term" value="P:DNA repair"/>
    <property type="evidence" value="ECO:0007669"/>
    <property type="project" value="UniProtKB-KW"/>
</dbReference>
<dbReference type="GO" id="GO:0051539">
    <property type="term" value="F:4 iron, 4 sulfur cluster binding"/>
    <property type="evidence" value="ECO:0007669"/>
    <property type="project" value="UniProtKB-KW"/>
</dbReference>
<keyword evidence="5" id="KW-0227">DNA damage</keyword>
<keyword evidence="4" id="KW-0479">Metal-binding</keyword>
<evidence type="ECO:0000256" key="4">
    <source>
        <dbReference type="ARBA" id="ARBA00022723"/>
    </source>
</evidence>
<dbReference type="SMART" id="SM00986">
    <property type="entry name" value="UDG"/>
    <property type="match status" value="1"/>
</dbReference>
<dbReference type="NCBIfam" id="TIGR03915">
    <property type="entry name" value="SAM_7_link_chp"/>
    <property type="match status" value="1"/>
</dbReference>
<dbReference type="SUPFAM" id="SSF52141">
    <property type="entry name" value="Uracil-DNA glycosylase-like"/>
    <property type="match status" value="1"/>
</dbReference>
<dbReference type="EMBL" id="CP036298">
    <property type="protein sequence ID" value="QDV23616.1"/>
    <property type="molecule type" value="Genomic_DNA"/>
</dbReference>
<evidence type="ECO:0000256" key="7">
    <source>
        <dbReference type="ARBA" id="ARBA00023004"/>
    </source>
</evidence>
<dbReference type="InterPro" id="IPR025404">
    <property type="entry name" value="DUF4130"/>
</dbReference>
<keyword evidence="8" id="KW-0411">Iron-sulfur</keyword>
<evidence type="ECO:0000256" key="6">
    <source>
        <dbReference type="ARBA" id="ARBA00022801"/>
    </source>
</evidence>
<dbReference type="SMART" id="SM00987">
    <property type="entry name" value="UreE_C"/>
    <property type="match status" value="1"/>
</dbReference>
<comment type="similarity">
    <text evidence="1">Belongs to the uracil-DNA glycosylase (UDG) superfamily. Type 4 (UDGa) family.</text>
</comment>
<sequence>MHIVTATDFQDWRDTARRFLWAEVPPESLRFNRIDGQPSLFDGGGVNALPQPLGSVKRNAVPRPFLSLAETVSFHRDSGRWNLLYRILWRLTHGEPNLLEITTDDDMHRMATMEKAVRRDSHKMKAFVRFRKVDRDGVEHYIAWHRPDHRIVKRVAPFFARRFKAMHWTILTPSESVVWDQKTLQYGSGVARSEAPDSDELEELWLTYYGSIFNPARIKTSMMKSEMPVKHWPTLPETKIIDDLLEDAPRRVQEMIERNEGFQRTATDLIQSQPELSQRLDGVRELAQQCQVCDLFRESTQTVFGVGPTTAKLVIVGEQPGDSEDLAGIPFVGPAGQLLNDALQQAGIDRSSVYVTNVVKHFKHTTTVTPLGKKRLHAKPNAREIRCCKPWLEAELDHLSEASVIVCLGATAAKALIDPGFNVTRQRGQVVSTERCNQTIATWHPAAILRTPDKALRLQKLQQFSSDLALAKKRLE</sequence>
<evidence type="ECO:0000256" key="2">
    <source>
        <dbReference type="ARBA" id="ARBA00019403"/>
    </source>
</evidence>
<proteinExistence type="inferred from homology"/>
<protein>
    <recommendedName>
        <fullName evidence="2">Type-4 uracil-DNA glycosylase</fullName>
    </recommendedName>
</protein>
<evidence type="ECO:0000256" key="3">
    <source>
        <dbReference type="ARBA" id="ARBA00022485"/>
    </source>
</evidence>
<dbReference type="GO" id="GO:0097506">
    <property type="term" value="F:deaminated base DNA N-glycosylase activity"/>
    <property type="evidence" value="ECO:0007669"/>
    <property type="project" value="UniProtKB-ARBA"/>
</dbReference>
<keyword evidence="7" id="KW-0408">Iron</keyword>